<reference evidence="1 2" key="1">
    <citation type="submission" date="2018-11" db="EMBL/GenBank/DDBJ databases">
        <title>Flavobacterium sp. nov., YIM 102701-2 draft genome.</title>
        <authorList>
            <person name="Li G."/>
            <person name="Jiang Y."/>
        </authorList>
    </citation>
    <scope>NUCLEOTIDE SEQUENCE [LARGE SCALE GENOMIC DNA]</scope>
    <source>
        <strain evidence="1 2">YIM 102701-2</strain>
    </source>
</reference>
<protein>
    <submittedName>
        <fullName evidence="1">Uncharacterized protein</fullName>
    </submittedName>
</protein>
<proteinExistence type="predicted"/>
<dbReference type="EMBL" id="RQVQ01000010">
    <property type="protein sequence ID" value="RRJ91561.1"/>
    <property type="molecule type" value="Genomic_DNA"/>
</dbReference>
<sequence>MEATLTHEDHERIATLAAAKTFGLIRDFLKPTEEGKIKINKSYATKEVAEIFDVTVHTIRNWYGEDKHCLLKKLKNVNKFSGVSVKAEFERRNGIK</sequence>
<evidence type="ECO:0000313" key="1">
    <source>
        <dbReference type="EMBL" id="RRJ91561.1"/>
    </source>
</evidence>
<evidence type="ECO:0000313" key="2">
    <source>
        <dbReference type="Proteomes" id="UP000275719"/>
    </source>
</evidence>
<name>A0A3P3W8S1_9FLAO</name>
<accession>A0A3P3W8S1</accession>
<dbReference type="AlphaFoldDB" id="A0A3P3W8S1"/>
<gene>
    <name evidence="1" type="ORF">EG240_06030</name>
</gene>
<dbReference type="Proteomes" id="UP000275719">
    <property type="component" value="Unassembled WGS sequence"/>
</dbReference>
<keyword evidence="2" id="KW-1185">Reference proteome</keyword>
<comment type="caution">
    <text evidence="1">The sequence shown here is derived from an EMBL/GenBank/DDBJ whole genome shotgun (WGS) entry which is preliminary data.</text>
</comment>
<dbReference type="RefSeq" id="WP_125018493.1">
    <property type="nucleotide sequence ID" value="NZ_RQVQ01000010.1"/>
</dbReference>
<organism evidence="1 2">
    <name type="scientific">Paenimyroides tangerinum</name>
    <dbReference type="NCBI Taxonomy" id="2488728"/>
    <lineage>
        <taxon>Bacteria</taxon>
        <taxon>Pseudomonadati</taxon>
        <taxon>Bacteroidota</taxon>
        <taxon>Flavobacteriia</taxon>
        <taxon>Flavobacteriales</taxon>
        <taxon>Flavobacteriaceae</taxon>
        <taxon>Paenimyroides</taxon>
    </lineage>
</organism>